<organism evidence="1 2">
    <name type="scientific">Penicillium brevicompactum</name>
    <dbReference type="NCBI Taxonomy" id="5074"/>
    <lineage>
        <taxon>Eukaryota</taxon>
        <taxon>Fungi</taxon>
        <taxon>Dikarya</taxon>
        <taxon>Ascomycota</taxon>
        <taxon>Pezizomycotina</taxon>
        <taxon>Eurotiomycetes</taxon>
        <taxon>Eurotiomycetidae</taxon>
        <taxon>Eurotiales</taxon>
        <taxon>Aspergillaceae</taxon>
        <taxon>Penicillium</taxon>
    </lineage>
</organism>
<sequence>MPLGACPRPGEEGLCLKSCGHTAFGPRSRDLAQLTPDPVPTAVDANPYWTILPALCQPIYRNCYGVPFNRIRHRFTHNQIVAECHNYYIRAILNGRIEVGARQIVSGLSWILNPTLHSLPGVVGPLGTMILTSGSDQKRAWEL</sequence>
<dbReference type="AlphaFoldDB" id="A0A9W9QW23"/>
<reference evidence="1" key="2">
    <citation type="journal article" date="2023" name="IMA Fungus">
        <title>Comparative genomic study of the Penicillium genus elucidates a diverse pangenome and 15 lateral gene transfer events.</title>
        <authorList>
            <person name="Petersen C."/>
            <person name="Sorensen T."/>
            <person name="Nielsen M.R."/>
            <person name="Sondergaard T.E."/>
            <person name="Sorensen J.L."/>
            <person name="Fitzpatrick D.A."/>
            <person name="Frisvad J.C."/>
            <person name="Nielsen K.L."/>
        </authorList>
    </citation>
    <scope>NUCLEOTIDE SEQUENCE</scope>
    <source>
        <strain evidence="1">IBT 35675</strain>
    </source>
</reference>
<proteinExistence type="predicted"/>
<reference evidence="1" key="1">
    <citation type="submission" date="2022-12" db="EMBL/GenBank/DDBJ databases">
        <authorList>
            <person name="Petersen C."/>
        </authorList>
    </citation>
    <scope>NUCLEOTIDE SEQUENCE</scope>
    <source>
        <strain evidence="1">IBT 35675</strain>
    </source>
</reference>
<evidence type="ECO:0000313" key="1">
    <source>
        <dbReference type="EMBL" id="KAJ5346726.1"/>
    </source>
</evidence>
<keyword evidence="2" id="KW-1185">Reference proteome</keyword>
<comment type="caution">
    <text evidence="1">The sequence shown here is derived from an EMBL/GenBank/DDBJ whole genome shotgun (WGS) entry which is preliminary data.</text>
</comment>
<dbReference type="Proteomes" id="UP001148299">
    <property type="component" value="Unassembled WGS sequence"/>
</dbReference>
<dbReference type="EMBL" id="JAPZBR010000007">
    <property type="protein sequence ID" value="KAJ5346726.1"/>
    <property type="molecule type" value="Genomic_DNA"/>
</dbReference>
<accession>A0A9W9QW23</accession>
<name>A0A9W9QW23_PENBR</name>
<gene>
    <name evidence="1" type="ORF">N7541_009208</name>
</gene>
<protein>
    <submittedName>
        <fullName evidence="1">Uncharacterized protein</fullName>
    </submittedName>
</protein>
<evidence type="ECO:0000313" key="2">
    <source>
        <dbReference type="Proteomes" id="UP001148299"/>
    </source>
</evidence>